<reference evidence="1" key="2">
    <citation type="submission" date="2017-02" db="EMBL/GenBank/DDBJ databases">
        <authorList>
            <person name="Peterson S.W."/>
        </authorList>
    </citation>
    <scope>NUCLEOTIDE SEQUENCE [LARGE SCALE GENOMIC DNA]</scope>
    <source>
        <strain evidence="1">R11H</strain>
    </source>
</reference>
<feature type="non-terminal residue" evidence="1">
    <location>
        <position position="1"/>
    </location>
</feature>
<name>A0A1T5FBA5_9SPHN</name>
<evidence type="ECO:0000313" key="3">
    <source>
        <dbReference type="EMBL" id="SKC07924.1"/>
    </source>
</evidence>
<dbReference type="EMBL" id="FUYP01000032">
    <property type="protein sequence ID" value="SKB93449.1"/>
    <property type="molecule type" value="Genomic_DNA"/>
</dbReference>
<protein>
    <recommendedName>
        <fullName evidence="5">Integrase core domain-containing protein</fullName>
    </recommendedName>
</protein>
<gene>
    <name evidence="1" type="ORF">SAMN06295937_10321</name>
    <name evidence="2" type="ORF">SAMN06295937_10441</name>
    <name evidence="3" type="ORF">SAMN06295937_10784</name>
</gene>
<organism evidence="1 4">
    <name type="scientific">Sphingopyxis flava</name>
    <dbReference type="NCBI Taxonomy" id="1507287"/>
    <lineage>
        <taxon>Bacteria</taxon>
        <taxon>Pseudomonadati</taxon>
        <taxon>Pseudomonadota</taxon>
        <taxon>Alphaproteobacteria</taxon>
        <taxon>Sphingomonadales</taxon>
        <taxon>Sphingomonadaceae</taxon>
        <taxon>Sphingopyxis</taxon>
    </lineage>
</organism>
<dbReference type="EMBL" id="FUYP01000044">
    <property type="protein sequence ID" value="SKB99138.1"/>
    <property type="molecule type" value="Genomic_DNA"/>
</dbReference>
<evidence type="ECO:0000313" key="4">
    <source>
        <dbReference type="Proteomes" id="UP000190044"/>
    </source>
</evidence>
<evidence type="ECO:0000313" key="2">
    <source>
        <dbReference type="EMBL" id="SKB99138.1"/>
    </source>
</evidence>
<evidence type="ECO:0008006" key="5">
    <source>
        <dbReference type="Google" id="ProtNLM"/>
    </source>
</evidence>
<dbReference type="EMBL" id="FUYP01000078">
    <property type="protein sequence ID" value="SKC07924.1"/>
    <property type="molecule type" value="Genomic_DNA"/>
</dbReference>
<keyword evidence="4" id="KW-1185">Reference proteome</keyword>
<accession>A0A1T5FBA5</accession>
<dbReference type="AlphaFoldDB" id="A0A1T5FBA5"/>
<dbReference type="Proteomes" id="UP000190044">
    <property type="component" value="Unassembled WGS sequence"/>
</dbReference>
<proteinExistence type="predicted"/>
<sequence>FHHYNTVHPHRALGYLAPREYIVQSTSEELSGN</sequence>
<reference evidence="4" key="1">
    <citation type="submission" date="2017-02" db="EMBL/GenBank/DDBJ databases">
        <authorList>
            <person name="Varghese N."/>
            <person name="Submissions S."/>
        </authorList>
    </citation>
    <scope>NUCLEOTIDE SEQUENCE [LARGE SCALE GENOMIC DNA]</scope>
    <source>
        <strain evidence="4">R11H</strain>
    </source>
</reference>
<evidence type="ECO:0000313" key="1">
    <source>
        <dbReference type="EMBL" id="SKB93449.1"/>
    </source>
</evidence>